<dbReference type="Proteomes" id="UP000660021">
    <property type="component" value="Unassembled WGS sequence"/>
</dbReference>
<evidence type="ECO:0000313" key="4">
    <source>
        <dbReference type="EMBL" id="MBC5731563.1"/>
    </source>
</evidence>
<evidence type="ECO:0000256" key="1">
    <source>
        <dbReference type="ARBA" id="ARBA00022737"/>
    </source>
</evidence>
<keyword evidence="1" id="KW-0677">Repeat</keyword>
<dbReference type="SUPFAM" id="SSF55166">
    <property type="entry name" value="Hedgehog/DD-peptidase"/>
    <property type="match status" value="1"/>
</dbReference>
<dbReference type="RefSeq" id="WP_186964105.1">
    <property type="nucleotide sequence ID" value="NZ_JACOPR010000008.1"/>
</dbReference>
<feature type="chain" id="PRO_5045753941" evidence="2">
    <location>
        <begin position="27"/>
        <end position="490"/>
    </location>
</feature>
<dbReference type="EMBL" id="JACOPR010000008">
    <property type="protein sequence ID" value="MBC5731563.1"/>
    <property type="molecule type" value="Genomic_DNA"/>
</dbReference>
<organism evidence="4 5">
    <name type="scientific">Pseudoflavonifractor hominis</name>
    <dbReference type="NCBI Taxonomy" id="2763059"/>
    <lineage>
        <taxon>Bacteria</taxon>
        <taxon>Bacillati</taxon>
        <taxon>Bacillota</taxon>
        <taxon>Clostridia</taxon>
        <taxon>Eubacteriales</taxon>
        <taxon>Oscillospiraceae</taxon>
        <taxon>Pseudoflavonifractor</taxon>
    </lineage>
</organism>
<evidence type="ECO:0000259" key="3">
    <source>
        <dbReference type="PROSITE" id="PS51272"/>
    </source>
</evidence>
<dbReference type="InterPro" id="IPR009045">
    <property type="entry name" value="Zn_M74/Hedgehog-like"/>
</dbReference>
<dbReference type="InterPro" id="IPR001119">
    <property type="entry name" value="SLH_dom"/>
</dbReference>
<dbReference type="InterPro" id="IPR039561">
    <property type="entry name" value="Peptidase_M15C"/>
</dbReference>
<reference evidence="4 5" key="1">
    <citation type="submission" date="2020-08" db="EMBL/GenBank/DDBJ databases">
        <title>Genome public.</title>
        <authorList>
            <person name="Liu C."/>
            <person name="Sun Q."/>
        </authorList>
    </citation>
    <scope>NUCLEOTIDE SEQUENCE [LARGE SCALE GENOMIC DNA]</scope>
    <source>
        <strain evidence="4 5">New-38</strain>
    </source>
</reference>
<keyword evidence="2" id="KW-0732">Signal</keyword>
<accession>A0ABR7HVK5</accession>
<feature type="domain" description="SLH" evidence="3">
    <location>
        <begin position="152"/>
        <end position="215"/>
    </location>
</feature>
<dbReference type="Pfam" id="PF13539">
    <property type="entry name" value="Peptidase_M15_4"/>
    <property type="match status" value="1"/>
</dbReference>
<comment type="caution">
    <text evidence="4">The sequence shown here is derived from an EMBL/GenBank/DDBJ whole genome shotgun (WGS) entry which is preliminary data.</text>
</comment>
<dbReference type="PROSITE" id="PS51272">
    <property type="entry name" value="SLH"/>
    <property type="match status" value="2"/>
</dbReference>
<dbReference type="PROSITE" id="PS51257">
    <property type="entry name" value="PROKAR_LIPOPROTEIN"/>
    <property type="match status" value="1"/>
</dbReference>
<feature type="signal peptide" evidence="2">
    <location>
        <begin position="1"/>
        <end position="26"/>
    </location>
</feature>
<feature type="domain" description="SLH" evidence="3">
    <location>
        <begin position="25"/>
        <end position="88"/>
    </location>
</feature>
<keyword evidence="5" id="KW-1185">Reference proteome</keyword>
<gene>
    <name evidence="4" type="ORF">H8S34_12110</name>
</gene>
<evidence type="ECO:0000256" key="2">
    <source>
        <dbReference type="SAM" id="SignalP"/>
    </source>
</evidence>
<protein>
    <submittedName>
        <fullName evidence="4">M15 family metallopeptidase</fullName>
    </submittedName>
</protein>
<sequence>MTHHVRIGTLALAGMLACSAAAPALAAEYADLSWDHWAYSTLQQAASLGILQGVGGNRMEPAATMSWGQFLSISARSFAPQAYQEALADGQAWDMAGYTAALESGILSLEDALPVTPASLNAPISRQDAAVILYRALPESVRGGFSTFAPDPTLFTDWSYMDDLHQEAVGGLVRCGVVRGKSDGSFGFQDTIQRCDGATLLMNTLNLVDQARWGEEQDITIRYLNAETGEELLPQQQFTSSVGDYLSRFEQDLSAQHYTFAGFDQVYQVSSACSTYTLEYRPMTQSEIAQAEFWAKVERGEANAEDFWTQDFWLVEQGENTAKLQLLFGDPGKRRFVNKEEAQANMVTITVPVWHLSGSGKKASTASFQVHAALAQDVTEIFTEIYQDPEQFPIQDLGGYSWRGDSATGEHNCGTAIDINSDNNYQVRDGVALAGSRWQPGQNPYSISPDSSVVRIFKAHGWSWGGDAWAYSTNPAEGYHDYMHFSYMGG</sequence>
<name>A0ABR7HVK5_9FIRM</name>
<dbReference type="Gene3D" id="3.30.1380.10">
    <property type="match status" value="1"/>
</dbReference>
<evidence type="ECO:0000313" key="5">
    <source>
        <dbReference type="Proteomes" id="UP000660021"/>
    </source>
</evidence>
<dbReference type="Pfam" id="PF00395">
    <property type="entry name" value="SLH"/>
    <property type="match status" value="1"/>
</dbReference>
<proteinExistence type="predicted"/>